<feature type="compositionally biased region" description="Low complexity" evidence="8">
    <location>
        <begin position="661"/>
        <end position="672"/>
    </location>
</feature>
<dbReference type="Proteomes" id="UP000827284">
    <property type="component" value="Unassembled WGS sequence"/>
</dbReference>
<feature type="region of interest" description="Disordered" evidence="8">
    <location>
        <begin position="563"/>
        <end position="702"/>
    </location>
</feature>
<dbReference type="SUPFAM" id="SSF57903">
    <property type="entry name" value="FYVE/PHD zinc finger"/>
    <property type="match status" value="1"/>
</dbReference>
<evidence type="ECO:0000256" key="1">
    <source>
        <dbReference type="ARBA" id="ARBA00002311"/>
    </source>
</evidence>
<dbReference type="EMBL" id="BQFW01000006">
    <property type="protein sequence ID" value="GJJ72215.1"/>
    <property type="molecule type" value="Genomic_DNA"/>
</dbReference>
<dbReference type="Pfam" id="PF00628">
    <property type="entry name" value="PHD"/>
    <property type="match status" value="1"/>
</dbReference>
<dbReference type="GO" id="GO:0031440">
    <property type="term" value="P:regulation of mRNA 3'-end processing"/>
    <property type="evidence" value="ECO:0007669"/>
    <property type="project" value="TreeGrafter"/>
</dbReference>
<feature type="compositionally biased region" description="Low complexity" evidence="8">
    <location>
        <begin position="910"/>
        <end position="922"/>
    </location>
</feature>
<feature type="compositionally biased region" description="Polar residues" evidence="8">
    <location>
        <begin position="164"/>
        <end position="185"/>
    </location>
</feature>
<feature type="region of interest" description="Disordered" evidence="8">
    <location>
        <begin position="1154"/>
        <end position="1234"/>
    </location>
</feature>
<feature type="compositionally biased region" description="Polar residues" evidence="8">
    <location>
        <begin position="602"/>
        <end position="618"/>
    </location>
</feature>
<feature type="compositionally biased region" description="Polar residues" evidence="8">
    <location>
        <begin position="1023"/>
        <end position="1034"/>
    </location>
</feature>
<feature type="compositionally biased region" description="Basic and acidic residues" evidence="8">
    <location>
        <begin position="650"/>
        <end position="660"/>
    </location>
</feature>
<accession>A0A9P3H8Y1</accession>
<gene>
    <name evidence="11" type="ORF">EMPS_04572</name>
</gene>
<protein>
    <recommendedName>
        <fullName evidence="3">Transcription factor BYE1</fullName>
    </recommendedName>
</protein>
<feature type="compositionally biased region" description="Basic and acidic residues" evidence="8">
    <location>
        <begin position="940"/>
        <end position="949"/>
    </location>
</feature>
<organism evidence="11 12">
    <name type="scientific">Entomortierella parvispora</name>
    <dbReference type="NCBI Taxonomy" id="205924"/>
    <lineage>
        <taxon>Eukaryota</taxon>
        <taxon>Fungi</taxon>
        <taxon>Fungi incertae sedis</taxon>
        <taxon>Mucoromycota</taxon>
        <taxon>Mortierellomycotina</taxon>
        <taxon>Mortierellomycetes</taxon>
        <taxon>Mortierellales</taxon>
        <taxon>Mortierellaceae</taxon>
        <taxon>Entomortierella</taxon>
    </lineage>
</organism>
<keyword evidence="6" id="KW-0862">Zinc</keyword>
<dbReference type="PROSITE" id="PS50016">
    <property type="entry name" value="ZF_PHD_2"/>
    <property type="match status" value="1"/>
</dbReference>
<feature type="domain" description="TFIIS central" evidence="10">
    <location>
        <begin position="419"/>
        <end position="545"/>
    </location>
</feature>
<dbReference type="SUPFAM" id="SSF46942">
    <property type="entry name" value="Elongation factor TFIIS domain 2"/>
    <property type="match status" value="1"/>
</dbReference>
<dbReference type="SMART" id="SM00249">
    <property type="entry name" value="PHD"/>
    <property type="match status" value="1"/>
</dbReference>
<feature type="compositionally biased region" description="Pro residues" evidence="8">
    <location>
        <begin position="1183"/>
        <end position="1197"/>
    </location>
</feature>
<dbReference type="CDD" id="cd15552">
    <property type="entry name" value="PHD_PHF3_like"/>
    <property type="match status" value="1"/>
</dbReference>
<feature type="compositionally biased region" description="Low complexity" evidence="8">
    <location>
        <begin position="1164"/>
        <end position="1182"/>
    </location>
</feature>
<feature type="compositionally biased region" description="Low complexity" evidence="8">
    <location>
        <begin position="32"/>
        <end position="50"/>
    </location>
</feature>
<feature type="compositionally biased region" description="Low complexity" evidence="8">
    <location>
        <begin position="967"/>
        <end position="1002"/>
    </location>
</feature>
<dbReference type="GO" id="GO:0008270">
    <property type="term" value="F:zinc ion binding"/>
    <property type="evidence" value="ECO:0007669"/>
    <property type="project" value="UniProtKB-KW"/>
</dbReference>
<reference evidence="11" key="2">
    <citation type="journal article" date="2022" name="Microbiol. Resour. Announc.">
        <title>Whole-Genome Sequence of Entomortierella parvispora E1425, a Mucoromycotan Fungus Associated with Burkholderiaceae-Related Endosymbiotic Bacteria.</title>
        <authorList>
            <person name="Herlambang A."/>
            <person name="Guo Y."/>
            <person name="Takashima Y."/>
            <person name="Narisawa K."/>
            <person name="Ohta H."/>
            <person name="Nishizawa T."/>
        </authorList>
    </citation>
    <scope>NUCLEOTIDE SEQUENCE</scope>
    <source>
        <strain evidence="11">E1425</strain>
    </source>
</reference>
<evidence type="ECO:0000256" key="7">
    <source>
        <dbReference type="PROSITE-ProRule" id="PRU00146"/>
    </source>
</evidence>
<keyword evidence="12" id="KW-1185">Reference proteome</keyword>
<comment type="similarity">
    <text evidence="2">Belongs to the BYE1 family.</text>
</comment>
<dbReference type="InterPro" id="IPR011011">
    <property type="entry name" value="Znf_FYVE_PHD"/>
</dbReference>
<evidence type="ECO:0000256" key="6">
    <source>
        <dbReference type="ARBA" id="ARBA00022833"/>
    </source>
</evidence>
<dbReference type="PROSITE" id="PS01359">
    <property type="entry name" value="ZF_PHD_1"/>
    <property type="match status" value="1"/>
</dbReference>
<feature type="compositionally biased region" description="Pro residues" evidence="8">
    <location>
        <begin position="673"/>
        <end position="684"/>
    </location>
</feature>
<dbReference type="InterPro" id="IPR019787">
    <property type="entry name" value="Znf_PHD-finger"/>
</dbReference>
<reference evidence="11" key="1">
    <citation type="submission" date="2021-11" db="EMBL/GenBank/DDBJ databases">
        <authorList>
            <person name="Herlambang A."/>
            <person name="Guo Y."/>
            <person name="Takashima Y."/>
            <person name="Nishizawa T."/>
        </authorList>
    </citation>
    <scope>NUCLEOTIDE SEQUENCE</scope>
    <source>
        <strain evidence="11">E1425</strain>
    </source>
</reference>
<dbReference type="InterPro" id="IPR001965">
    <property type="entry name" value="Znf_PHD"/>
</dbReference>
<feature type="domain" description="PHD-type" evidence="9">
    <location>
        <begin position="263"/>
        <end position="317"/>
    </location>
</feature>
<evidence type="ECO:0000256" key="5">
    <source>
        <dbReference type="ARBA" id="ARBA00022771"/>
    </source>
</evidence>
<sequence length="1234" mass="134246">MSESGTQPDYFLHLDLGEGDIESQVHADGNGFLDFSASSLSDQDQDSQQATDVLQQDPPHQWAGVTIDMTKGTPLGDRNTAEPAFAGLMAGDQQTPLDRNENSWNSTEVHRQSYGSLMDMEIHQQMTPPEQNSGYITPDLIFVSSASRTAVAAPDSTESEPLTAATQKADTKSPTQPNSTDTVSTLGKDGTTRSRRSSGSHAVKESPTPAQTAPTGDIRRSGRARKPTTLAALSEEYVQSTQGTPSTTAAAVYTPERVTRSKKVYCYCQKPDDGEVMIQCDNCRQWFHGACVDITDEIAHLMELKDEKYFCDTCTETLKERSKTQFGGKTKHTKISDALDCALPTCLNEARPTSDYCSEECAIKGIELEAAQAVAQSEHLLPTIVIPAKKLAAGPSVKKSNLAAAPKSPISPKPEQDPVRSTALKGITDGLMVALEGQENQKPEDIEKAKTLAVSIEKELYLFTATPGVPGCGKDYKAKYRSLFFNLKDKNNDSLRNRVLSEELKPRELVRLTPEELANPELQSIAEEVRKRSIHDSVLTIDEEPFIKKTHKGEVSFVPRVSSIAGSKLEQEEEEEEEEEEKDEEQTADRTEEEKTGGELFAQNNGGHDGSNKSTPQGSPRMDTLDKLLARIQTNKRPGEEALNEVLSSSEKRQRNDSGGDRSSSGMSYMPREPSPYSPSPSPEGSPTLLSTTPPDSPPPFMLEEIRRNMEREKASDSKRATSAEPVWQGTLSMPQVAKFQSRAVQVGGRTIPGPEWADILARSISIDGRIHIKAVETYLTQVKQSLTKEVVLVRLEPSLVMDGPEDAQREFNHLCQHLHDISRFGVVPQKSGGRVKDLYLIPLAAGAPLPWLFEGLMESEAHVRGRDQSAKNALIGVLVLNKGSSSGSHHQQRGHSHQQKQQHHHHGHSPSQSKSGSGQRRPISKEATASAGRPYPIPQERREIKDSQQGRAPPPVHPGPPPPAPTTAYQWTPPTSAPVASRAPAPSPISTSGSAATTAGPTSPPLKVPSLQELQGLVNQLFPASNPSSSTNVRPQQEQQHREQQLQPPQTTGASSSQGLTSAAAAVTTQLTGSSAPNYLGGIPASMAMDLSQTLAQLRQQQHQQPPQQLPQHPPQPPPVPPFFGLHGMPPGFPLPPPVPPALIAAAAAAGQPIAPFPPIPPHQLQAFLSQQQQHHAQQPPHQQPYPALPYPPATIAPPRDPRQAPTDPRDPRGSRDPRDPRNQQGHDRRWDR</sequence>
<feature type="region of interest" description="Disordered" evidence="8">
    <location>
        <begin position="884"/>
        <end position="1065"/>
    </location>
</feature>
<dbReference type="GO" id="GO:0005634">
    <property type="term" value="C:nucleus"/>
    <property type="evidence" value="ECO:0007669"/>
    <property type="project" value="TreeGrafter"/>
</dbReference>
<dbReference type="Pfam" id="PF07500">
    <property type="entry name" value="TFIIS_M"/>
    <property type="match status" value="1"/>
</dbReference>
<dbReference type="InterPro" id="IPR012921">
    <property type="entry name" value="SPOC_C"/>
</dbReference>
<dbReference type="CDD" id="cd21538">
    <property type="entry name" value="SPOC_TFIIS"/>
    <property type="match status" value="1"/>
</dbReference>
<evidence type="ECO:0000256" key="8">
    <source>
        <dbReference type="SAM" id="MobiDB-lite"/>
    </source>
</evidence>
<feature type="region of interest" description="Disordered" evidence="8">
    <location>
        <begin position="1092"/>
        <end position="1133"/>
    </location>
</feature>
<feature type="compositionally biased region" description="Basic and acidic residues" evidence="8">
    <location>
        <begin position="585"/>
        <end position="597"/>
    </location>
</feature>
<feature type="region of interest" description="Disordered" evidence="8">
    <location>
        <begin position="151"/>
        <end position="224"/>
    </location>
</feature>
<evidence type="ECO:0000259" key="9">
    <source>
        <dbReference type="PROSITE" id="PS50016"/>
    </source>
</evidence>
<dbReference type="InterPro" id="IPR036575">
    <property type="entry name" value="TFIIS_cen_dom_sf"/>
</dbReference>
<evidence type="ECO:0000259" key="10">
    <source>
        <dbReference type="PROSITE" id="PS51321"/>
    </source>
</evidence>
<dbReference type="SMART" id="SM00510">
    <property type="entry name" value="TFS2M"/>
    <property type="match status" value="1"/>
</dbReference>
<evidence type="ECO:0000256" key="3">
    <source>
        <dbReference type="ARBA" id="ARBA00021616"/>
    </source>
</evidence>
<dbReference type="InterPro" id="IPR019786">
    <property type="entry name" value="Zinc_finger_PHD-type_CS"/>
</dbReference>
<evidence type="ECO:0000313" key="12">
    <source>
        <dbReference type="Proteomes" id="UP000827284"/>
    </source>
</evidence>
<feature type="compositionally biased region" description="Basic residues" evidence="8">
    <location>
        <begin position="891"/>
        <end position="909"/>
    </location>
</feature>
<feature type="compositionally biased region" description="Basic and acidic residues" evidence="8">
    <location>
        <begin position="1201"/>
        <end position="1234"/>
    </location>
</feature>
<dbReference type="OrthoDB" id="419537at2759"/>
<feature type="region of interest" description="Disordered" evidence="8">
    <location>
        <begin position="22"/>
        <end position="55"/>
    </location>
</feature>
<feature type="compositionally biased region" description="Low complexity" evidence="8">
    <location>
        <begin position="1098"/>
        <end position="1108"/>
    </location>
</feature>
<dbReference type="InterPro" id="IPR013083">
    <property type="entry name" value="Znf_RING/FYVE/PHD"/>
</dbReference>
<dbReference type="PROSITE" id="PS51321">
    <property type="entry name" value="TFIIS_CENTRAL"/>
    <property type="match status" value="1"/>
</dbReference>
<evidence type="ECO:0000256" key="2">
    <source>
        <dbReference type="ARBA" id="ARBA00011050"/>
    </source>
</evidence>
<dbReference type="Gene3D" id="1.10.472.30">
    <property type="entry name" value="Transcription elongation factor S-II, central domain"/>
    <property type="match status" value="1"/>
</dbReference>
<evidence type="ECO:0000256" key="4">
    <source>
        <dbReference type="ARBA" id="ARBA00022723"/>
    </source>
</evidence>
<feature type="compositionally biased region" description="Acidic residues" evidence="8">
    <location>
        <begin position="571"/>
        <end position="584"/>
    </location>
</feature>
<dbReference type="GO" id="GO:0031564">
    <property type="term" value="P:transcription antitermination"/>
    <property type="evidence" value="ECO:0007669"/>
    <property type="project" value="TreeGrafter"/>
</dbReference>
<dbReference type="GO" id="GO:0000977">
    <property type="term" value="F:RNA polymerase II transcription regulatory region sequence-specific DNA binding"/>
    <property type="evidence" value="ECO:0007669"/>
    <property type="project" value="TreeGrafter"/>
</dbReference>
<comment type="caution">
    <text evidence="11">The sequence shown here is derived from an EMBL/GenBank/DDBJ whole genome shotgun (WGS) entry which is preliminary data.</text>
</comment>
<feature type="compositionally biased region" description="Pro residues" evidence="8">
    <location>
        <begin position="953"/>
        <end position="966"/>
    </location>
</feature>
<dbReference type="GO" id="GO:0006368">
    <property type="term" value="P:transcription elongation by RNA polymerase II"/>
    <property type="evidence" value="ECO:0007669"/>
    <property type="project" value="TreeGrafter"/>
</dbReference>
<keyword evidence="4" id="KW-0479">Metal-binding</keyword>
<name>A0A9P3H8Y1_9FUNG</name>
<proteinExistence type="inferred from homology"/>
<dbReference type="PANTHER" id="PTHR11477">
    <property type="entry name" value="TRANSCRIPTION FACTOR S-II ZINC FINGER DOMAIN-CONTAINING PROTEIN"/>
    <property type="match status" value="1"/>
</dbReference>
<feature type="compositionally biased region" description="Low complexity" evidence="8">
    <location>
        <begin position="685"/>
        <end position="694"/>
    </location>
</feature>
<comment type="function">
    <text evidence="1">Negative regulator of transcription elongation.</text>
</comment>
<keyword evidence="5 7" id="KW-0863">Zinc-finger</keyword>
<feature type="compositionally biased region" description="Pro residues" evidence="8">
    <location>
        <begin position="1109"/>
        <end position="1123"/>
    </location>
</feature>
<dbReference type="InterPro" id="IPR003618">
    <property type="entry name" value="TFIIS_cen_dom"/>
</dbReference>
<dbReference type="Gene3D" id="3.30.40.10">
    <property type="entry name" value="Zinc/RING finger domain, C3HC4 (zinc finger)"/>
    <property type="match status" value="1"/>
</dbReference>
<evidence type="ECO:0000313" key="11">
    <source>
        <dbReference type="EMBL" id="GJJ72215.1"/>
    </source>
</evidence>
<dbReference type="Pfam" id="PF07744">
    <property type="entry name" value="SPOC"/>
    <property type="match status" value="1"/>
</dbReference>
<dbReference type="AlphaFoldDB" id="A0A9P3H8Y1"/>
<dbReference type="GO" id="GO:0006362">
    <property type="term" value="P:transcription elongation by RNA polymerase I"/>
    <property type="evidence" value="ECO:0007669"/>
    <property type="project" value="TreeGrafter"/>
</dbReference>
<dbReference type="GO" id="GO:0001139">
    <property type="term" value="F:RNA polymerase II complex recruiting activity"/>
    <property type="evidence" value="ECO:0007669"/>
    <property type="project" value="TreeGrafter"/>
</dbReference>
<feature type="compositionally biased region" description="Polar residues" evidence="8">
    <location>
        <begin position="1052"/>
        <end position="1065"/>
    </location>
</feature>
<dbReference type="PANTHER" id="PTHR11477:SF11">
    <property type="entry name" value="TRANSCRIPTION FACTOR BYE1"/>
    <property type="match status" value="1"/>
</dbReference>